<proteinExistence type="inferred from homology"/>
<comment type="catalytic activity">
    <reaction evidence="11 13">
        <text>ATP + H2O = ADP + phosphate + H(+)</text>
        <dbReference type="Rhea" id="RHEA:13065"/>
        <dbReference type="ChEBI" id="CHEBI:15377"/>
        <dbReference type="ChEBI" id="CHEBI:15378"/>
        <dbReference type="ChEBI" id="CHEBI:30616"/>
        <dbReference type="ChEBI" id="CHEBI:43474"/>
        <dbReference type="ChEBI" id="CHEBI:456216"/>
        <dbReference type="EC" id="5.6.2.3"/>
    </reaction>
</comment>
<dbReference type="Gene3D" id="1.10.860.10">
    <property type="entry name" value="DNAb Helicase, Chain A"/>
    <property type="match status" value="1"/>
</dbReference>
<evidence type="ECO:0000256" key="6">
    <source>
        <dbReference type="ARBA" id="ARBA00022806"/>
    </source>
</evidence>
<dbReference type="GO" id="GO:0016787">
    <property type="term" value="F:hydrolase activity"/>
    <property type="evidence" value="ECO:0007669"/>
    <property type="project" value="UniProtKB-KW"/>
</dbReference>
<feature type="domain" description="SF4 helicase" evidence="14">
    <location>
        <begin position="197"/>
        <end position="465"/>
    </location>
</feature>
<dbReference type="PANTHER" id="PTHR30153">
    <property type="entry name" value="REPLICATIVE DNA HELICASE DNAB"/>
    <property type="match status" value="1"/>
</dbReference>
<reference evidence="15" key="1">
    <citation type="submission" date="2023-07" db="EMBL/GenBank/DDBJ databases">
        <title>Genomic Encyclopedia of Type Strains, Phase IV (KMG-IV): sequencing the most valuable type-strain genomes for metagenomic binning, comparative biology and taxonomic classification.</title>
        <authorList>
            <person name="Goeker M."/>
        </authorList>
    </citation>
    <scope>NUCLEOTIDE SEQUENCE</scope>
    <source>
        <strain evidence="15">DSM 24202</strain>
    </source>
</reference>
<dbReference type="EC" id="5.6.2.3" evidence="12 13"/>
<gene>
    <name evidence="15" type="ORF">J3R75_002494</name>
</gene>
<keyword evidence="7 13" id="KW-0067">ATP-binding</keyword>
<dbReference type="InterPro" id="IPR007694">
    <property type="entry name" value="DNA_helicase_DnaB-like_C"/>
</dbReference>
<evidence type="ECO:0000256" key="3">
    <source>
        <dbReference type="ARBA" id="ARBA00022705"/>
    </source>
</evidence>
<dbReference type="GO" id="GO:0043139">
    <property type="term" value="F:5'-3' DNA helicase activity"/>
    <property type="evidence" value="ECO:0007669"/>
    <property type="project" value="UniProtKB-EC"/>
</dbReference>
<comment type="function">
    <text evidence="10 13">The main replicative DNA helicase, it participates in initiation and elongation during chromosome replication. Travels ahead of the DNA replisome, separating dsDNA into templates for DNA synthesis. A processive ATP-dependent 5'-3' DNA helicase it has DNA-dependent ATPase activity.</text>
</comment>
<evidence type="ECO:0000256" key="5">
    <source>
        <dbReference type="ARBA" id="ARBA00022801"/>
    </source>
</evidence>
<sequence>MPSPSNDHATTPATTVSLLNLDRPKPHNPEAEIAVLGAMMISPDAATAAFSSLKFEGAFYRPAHQIIFDAMLALSADKGNASMDPVILADHLERSGRLEEVGGRSYIVQLMDSVPTAANIDHYLDIVRQNAVLRRIISTCTDTIIHCYDCDEDVHQLLDGIEQRIFEVSGMNESKDLLTIQPLVEDAVTYLEKLIDGNPDVLGLSTGYEVDRMISGLRPGDLFVLAARPSIGKTALALNIAANIAMGAKPVPIGFFSLEMPAQQLVLRLICSTARVSLSEFRNKTLSNSGWMDTLRACDMLRKANIVIDDTGAIDILELRAKARRMSNKHGVKAIFIDYLQLVRAHTNRNASRENEVSQISGALKAMAKELSVPVVVLAQLNRQAEQGEKPKLSHLRESGAIEQDADVVAILHREREKQLSQKEDDGAGLDAELIIAKNRNGSTGTQELLFFPRFTRFENKSRISEADIPDQ</sequence>
<dbReference type="FunFam" id="1.10.860.10:FF:000001">
    <property type="entry name" value="Replicative DNA helicase"/>
    <property type="match status" value="1"/>
</dbReference>
<dbReference type="EMBL" id="JAUSVL010000001">
    <property type="protein sequence ID" value="MDQ0290387.1"/>
    <property type="molecule type" value="Genomic_DNA"/>
</dbReference>
<evidence type="ECO:0000313" key="16">
    <source>
        <dbReference type="Proteomes" id="UP001238163"/>
    </source>
</evidence>
<dbReference type="CDD" id="cd00984">
    <property type="entry name" value="DnaB_C"/>
    <property type="match status" value="1"/>
</dbReference>
<keyword evidence="8 13" id="KW-0238">DNA-binding</keyword>
<evidence type="ECO:0000259" key="14">
    <source>
        <dbReference type="PROSITE" id="PS51199"/>
    </source>
</evidence>
<name>A0AAE3VH39_9BACT</name>
<evidence type="ECO:0000256" key="11">
    <source>
        <dbReference type="ARBA" id="ARBA00048954"/>
    </source>
</evidence>
<dbReference type="GO" id="GO:0006269">
    <property type="term" value="P:DNA replication, synthesis of primer"/>
    <property type="evidence" value="ECO:0007669"/>
    <property type="project" value="UniProtKB-UniRule"/>
</dbReference>
<dbReference type="SUPFAM" id="SSF48024">
    <property type="entry name" value="N-terminal domain of DnaB helicase"/>
    <property type="match status" value="1"/>
</dbReference>
<dbReference type="InterPro" id="IPR007692">
    <property type="entry name" value="DNA_helicase_DnaB"/>
</dbReference>
<accession>A0AAE3VH39</accession>
<dbReference type="InterPro" id="IPR007693">
    <property type="entry name" value="DNA_helicase_DnaB-like_N"/>
</dbReference>
<evidence type="ECO:0000256" key="10">
    <source>
        <dbReference type="ARBA" id="ARBA00044932"/>
    </source>
</evidence>
<dbReference type="SUPFAM" id="SSF52540">
    <property type="entry name" value="P-loop containing nucleoside triphosphate hydrolases"/>
    <property type="match status" value="1"/>
</dbReference>
<dbReference type="Proteomes" id="UP001238163">
    <property type="component" value="Unassembled WGS sequence"/>
</dbReference>
<protein>
    <recommendedName>
        <fullName evidence="12 13">Replicative DNA helicase</fullName>
        <ecNumber evidence="12 13">5.6.2.3</ecNumber>
    </recommendedName>
</protein>
<keyword evidence="3 13" id="KW-0235">DNA replication</keyword>
<evidence type="ECO:0000256" key="13">
    <source>
        <dbReference type="RuleBase" id="RU362085"/>
    </source>
</evidence>
<dbReference type="InterPro" id="IPR016136">
    <property type="entry name" value="DNA_helicase_N/primase_C"/>
</dbReference>
<dbReference type="GO" id="GO:0003677">
    <property type="term" value="F:DNA binding"/>
    <property type="evidence" value="ECO:0007669"/>
    <property type="project" value="UniProtKB-UniRule"/>
</dbReference>
<dbReference type="AlphaFoldDB" id="A0AAE3VH39"/>
<keyword evidence="6 13" id="KW-0347">Helicase</keyword>
<dbReference type="Pfam" id="PF03796">
    <property type="entry name" value="DnaB_C"/>
    <property type="match status" value="1"/>
</dbReference>
<keyword evidence="16" id="KW-1185">Reference proteome</keyword>
<evidence type="ECO:0000256" key="1">
    <source>
        <dbReference type="ARBA" id="ARBA00008428"/>
    </source>
</evidence>
<evidence type="ECO:0000256" key="2">
    <source>
        <dbReference type="ARBA" id="ARBA00022515"/>
    </source>
</evidence>
<keyword evidence="5 13" id="KW-0378">Hydrolase</keyword>
<keyword evidence="4 13" id="KW-0547">Nucleotide-binding</keyword>
<dbReference type="NCBIfam" id="TIGR00665">
    <property type="entry name" value="DnaB"/>
    <property type="match status" value="1"/>
</dbReference>
<dbReference type="GO" id="GO:1990077">
    <property type="term" value="C:primosome complex"/>
    <property type="evidence" value="ECO:0007669"/>
    <property type="project" value="UniProtKB-UniRule"/>
</dbReference>
<organism evidence="15 16">
    <name type="scientific">Oligosphaera ethanolica</name>
    <dbReference type="NCBI Taxonomy" id="760260"/>
    <lineage>
        <taxon>Bacteria</taxon>
        <taxon>Pseudomonadati</taxon>
        <taxon>Lentisphaerota</taxon>
        <taxon>Oligosphaeria</taxon>
        <taxon>Oligosphaerales</taxon>
        <taxon>Oligosphaeraceae</taxon>
        <taxon>Oligosphaera</taxon>
    </lineage>
</organism>
<dbReference type="GO" id="GO:0005524">
    <property type="term" value="F:ATP binding"/>
    <property type="evidence" value="ECO:0007669"/>
    <property type="project" value="UniProtKB-UniRule"/>
</dbReference>
<evidence type="ECO:0000256" key="7">
    <source>
        <dbReference type="ARBA" id="ARBA00022840"/>
    </source>
</evidence>
<dbReference type="Gene3D" id="3.40.50.300">
    <property type="entry name" value="P-loop containing nucleotide triphosphate hydrolases"/>
    <property type="match status" value="1"/>
</dbReference>
<evidence type="ECO:0000256" key="8">
    <source>
        <dbReference type="ARBA" id="ARBA00023125"/>
    </source>
</evidence>
<dbReference type="PROSITE" id="PS51199">
    <property type="entry name" value="SF4_HELICASE"/>
    <property type="match status" value="1"/>
</dbReference>
<comment type="caution">
    <text evidence="15">The sequence shown here is derived from an EMBL/GenBank/DDBJ whole genome shotgun (WGS) entry which is preliminary data.</text>
</comment>
<evidence type="ECO:0000256" key="4">
    <source>
        <dbReference type="ARBA" id="ARBA00022741"/>
    </source>
</evidence>
<evidence type="ECO:0000313" key="15">
    <source>
        <dbReference type="EMBL" id="MDQ0290387.1"/>
    </source>
</evidence>
<dbReference type="InterPro" id="IPR036185">
    <property type="entry name" value="DNA_heli_DnaB-like_N_sf"/>
</dbReference>
<dbReference type="GO" id="GO:0005829">
    <property type="term" value="C:cytosol"/>
    <property type="evidence" value="ECO:0007669"/>
    <property type="project" value="TreeGrafter"/>
</dbReference>
<dbReference type="RefSeq" id="WP_307261882.1">
    <property type="nucleotide sequence ID" value="NZ_JAUSVL010000001.1"/>
</dbReference>
<evidence type="ECO:0000256" key="12">
    <source>
        <dbReference type="NCBIfam" id="TIGR00665"/>
    </source>
</evidence>
<keyword evidence="9" id="KW-0413">Isomerase</keyword>
<keyword evidence="2 13" id="KW-0639">Primosome</keyword>
<evidence type="ECO:0000256" key="9">
    <source>
        <dbReference type="ARBA" id="ARBA00023235"/>
    </source>
</evidence>
<dbReference type="InterPro" id="IPR027417">
    <property type="entry name" value="P-loop_NTPase"/>
</dbReference>
<comment type="similarity">
    <text evidence="1 13">Belongs to the helicase family. DnaB subfamily.</text>
</comment>
<dbReference type="PANTHER" id="PTHR30153:SF2">
    <property type="entry name" value="REPLICATIVE DNA HELICASE"/>
    <property type="match status" value="1"/>
</dbReference>
<dbReference type="Pfam" id="PF00772">
    <property type="entry name" value="DnaB"/>
    <property type="match status" value="1"/>
</dbReference>